<evidence type="ECO:0000313" key="1">
    <source>
        <dbReference type="EMBL" id="CAG8777265.1"/>
    </source>
</evidence>
<feature type="non-terminal residue" evidence="1">
    <location>
        <position position="137"/>
    </location>
</feature>
<name>A0ACA9R5H6_9GLOM</name>
<dbReference type="EMBL" id="CAJVPT010068929">
    <property type="protein sequence ID" value="CAG8777265.1"/>
    <property type="molecule type" value="Genomic_DNA"/>
</dbReference>
<comment type="caution">
    <text evidence="1">The sequence shown here is derived from an EMBL/GenBank/DDBJ whole genome shotgun (WGS) entry which is preliminary data.</text>
</comment>
<keyword evidence="2" id="KW-1185">Reference proteome</keyword>
<dbReference type="Proteomes" id="UP000789525">
    <property type="component" value="Unassembled WGS sequence"/>
</dbReference>
<gene>
    <name evidence="1" type="ORF">ACOLOM_LOCUS14153</name>
</gene>
<protein>
    <submittedName>
        <fullName evidence="1">10165_t:CDS:1</fullName>
    </submittedName>
</protein>
<proteinExistence type="predicted"/>
<feature type="non-terminal residue" evidence="1">
    <location>
        <position position="1"/>
    </location>
</feature>
<evidence type="ECO:0000313" key="2">
    <source>
        <dbReference type="Proteomes" id="UP000789525"/>
    </source>
</evidence>
<organism evidence="1 2">
    <name type="scientific">Acaulospora colombiana</name>
    <dbReference type="NCBI Taxonomy" id="27376"/>
    <lineage>
        <taxon>Eukaryota</taxon>
        <taxon>Fungi</taxon>
        <taxon>Fungi incertae sedis</taxon>
        <taxon>Mucoromycota</taxon>
        <taxon>Glomeromycotina</taxon>
        <taxon>Glomeromycetes</taxon>
        <taxon>Diversisporales</taxon>
        <taxon>Acaulosporaceae</taxon>
        <taxon>Acaulospora</taxon>
    </lineage>
</organism>
<sequence length="137" mass="14987">TTHSSTHANQTNTTIIHSSGSADEGKGKSGDLTLPYSSSSISLIICNLGLSELAGWPSPKGPTVSKRKKDLFRECARVLEPGGRLMLVESKGLGGRATDGPRWTIRDVFRGPGEAYKQMLVHEMQWPAQSVVTRWHW</sequence>
<accession>A0ACA9R5H6</accession>
<reference evidence="1" key="1">
    <citation type="submission" date="2021-06" db="EMBL/GenBank/DDBJ databases">
        <authorList>
            <person name="Kallberg Y."/>
            <person name="Tangrot J."/>
            <person name="Rosling A."/>
        </authorList>
    </citation>
    <scope>NUCLEOTIDE SEQUENCE</scope>
    <source>
        <strain evidence="1">CL356</strain>
    </source>
</reference>